<dbReference type="EMBL" id="AFBR01000098">
    <property type="protein sequence ID" value="EGG49953.1"/>
    <property type="molecule type" value="Genomic_DNA"/>
</dbReference>
<gene>
    <name evidence="1" type="ORF">HMPREF9442_03470</name>
</gene>
<dbReference type="AlphaFoldDB" id="F3QZ24"/>
<sequence length="73" mass="8808">MWGNFGKCCKYRKDIVSCFYLMSQMFYVMYQCGVLSFFYRCASFILNGWKYPFVVGLDMEQIFCYIERKALPE</sequence>
<proteinExistence type="predicted"/>
<reference evidence="1 2" key="1">
    <citation type="submission" date="2011-02" db="EMBL/GenBank/DDBJ databases">
        <authorList>
            <person name="Weinstock G."/>
            <person name="Sodergren E."/>
            <person name="Clifton S."/>
            <person name="Fulton L."/>
            <person name="Fulton B."/>
            <person name="Courtney L."/>
            <person name="Fronick C."/>
            <person name="Harrison M."/>
            <person name="Strong C."/>
            <person name="Farmer C."/>
            <person name="Delahaunty K."/>
            <person name="Markovic C."/>
            <person name="Hall O."/>
            <person name="Minx P."/>
            <person name="Tomlinson C."/>
            <person name="Mitreva M."/>
            <person name="Hou S."/>
            <person name="Chen J."/>
            <person name="Wollam A."/>
            <person name="Pepin K.H."/>
            <person name="Johnson M."/>
            <person name="Bhonagiri V."/>
            <person name="Zhang X."/>
            <person name="Suruliraj S."/>
            <person name="Warren W."/>
            <person name="Chinwalla A."/>
            <person name="Mardis E.R."/>
            <person name="Wilson R.K."/>
        </authorList>
    </citation>
    <scope>NUCLEOTIDE SEQUENCE [LARGE SCALE GENOMIC DNA]</scope>
    <source>
        <strain evidence="1 2">YIT 11841</strain>
    </source>
</reference>
<evidence type="ECO:0000313" key="2">
    <source>
        <dbReference type="Proteomes" id="UP000005546"/>
    </source>
</evidence>
<keyword evidence="2" id="KW-1185">Reference proteome</keyword>
<dbReference type="HOGENOM" id="CLU_2701474_0_0_10"/>
<name>F3QZ24_9BACT</name>
<dbReference type="Proteomes" id="UP000005546">
    <property type="component" value="Unassembled WGS sequence"/>
</dbReference>
<dbReference type="STRING" id="762982.HMPREF9442_03470"/>
<evidence type="ECO:0000313" key="1">
    <source>
        <dbReference type="EMBL" id="EGG49953.1"/>
    </source>
</evidence>
<protein>
    <submittedName>
        <fullName evidence="1">Uncharacterized protein</fullName>
    </submittedName>
</protein>
<comment type="caution">
    <text evidence="1">The sequence shown here is derived from an EMBL/GenBank/DDBJ whole genome shotgun (WGS) entry which is preliminary data.</text>
</comment>
<organism evidence="1 2">
    <name type="scientific">Paraprevotella xylaniphila YIT 11841</name>
    <dbReference type="NCBI Taxonomy" id="762982"/>
    <lineage>
        <taxon>Bacteria</taxon>
        <taxon>Pseudomonadati</taxon>
        <taxon>Bacteroidota</taxon>
        <taxon>Bacteroidia</taxon>
        <taxon>Bacteroidales</taxon>
        <taxon>Prevotellaceae</taxon>
        <taxon>Paraprevotella</taxon>
    </lineage>
</organism>
<accession>F3QZ24</accession>